<gene>
    <name evidence="1" type="ORF">Faunusvirus30_9</name>
</gene>
<accession>A0A3G4ZXQ5</accession>
<reference evidence="1" key="1">
    <citation type="submission" date="2018-10" db="EMBL/GenBank/DDBJ databases">
        <title>Hidden diversity of soil giant viruses.</title>
        <authorList>
            <person name="Schulz F."/>
            <person name="Alteio L."/>
            <person name="Goudeau D."/>
            <person name="Ryan E.M."/>
            <person name="Malmstrom R.R."/>
            <person name="Blanchard J."/>
            <person name="Woyke T."/>
        </authorList>
    </citation>
    <scope>NUCLEOTIDE SEQUENCE</scope>
    <source>
        <strain evidence="1">FNV1</strain>
    </source>
</reference>
<protein>
    <recommendedName>
        <fullName evidence="2">F-box domain-containing protein</fullName>
    </recommendedName>
</protein>
<organism evidence="1">
    <name type="scientific">Faunusvirus sp</name>
    <dbReference type="NCBI Taxonomy" id="2487766"/>
    <lineage>
        <taxon>Viruses</taxon>
        <taxon>Varidnaviria</taxon>
        <taxon>Bamfordvirae</taxon>
        <taxon>Nucleocytoviricota</taxon>
        <taxon>Megaviricetes</taxon>
        <taxon>Imitervirales</taxon>
        <taxon>Mimiviridae</taxon>
    </lineage>
</organism>
<feature type="non-terminal residue" evidence="1">
    <location>
        <position position="43"/>
    </location>
</feature>
<name>A0A3G4ZXQ5_9VIRU</name>
<sequence>MSKVWLNKTLTRSIAEYLPLTDINKLATTCHSLEYIISDDILQ</sequence>
<dbReference type="EMBL" id="MK072161">
    <property type="protein sequence ID" value="AYV79630.1"/>
    <property type="molecule type" value="Genomic_DNA"/>
</dbReference>
<proteinExistence type="predicted"/>
<evidence type="ECO:0000313" key="1">
    <source>
        <dbReference type="EMBL" id="AYV79630.1"/>
    </source>
</evidence>
<evidence type="ECO:0008006" key="2">
    <source>
        <dbReference type="Google" id="ProtNLM"/>
    </source>
</evidence>